<keyword evidence="3" id="KW-1185">Reference proteome</keyword>
<evidence type="ECO:0000313" key="3">
    <source>
        <dbReference type="Proteomes" id="UP000007264"/>
    </source>
</evidence>
<feature type="signal peptide" evidence="1">
    <location>
        <begin position="1"/>
        <end position="27"/>
    </location>
</feature>
<evidence type="ECO:0000313" key="2">
    <source>
        <dbReference type="EMBL" id="EIE22605.1"/>
    </source>
</evidence>
<dbReference type="OrthoDB" id="10377419at2759"/>
<reference evidence="2 3" key="1">
    <citation type="journal article" date="2012" name="Genome Biol.">
        <title>The genome of the polar eukaryotic microalga coccomyxa subellipsoidea reveals traits of cold adaptation.</title>
        <authorList>
            <person name="Blanc G."/>
            <person name="Agarkova I."/>
            <person name="Grimwood J."/>
            <person name="Kuo A."/>
            <person name="Brueggeman A."/>
            <person name="Dunigan D."/>
            <person name="Gurnon J."/>
            <person name="Ladunga I."/>
            <person name="Lindquist E."/>
            <person name="Lucas S."/>
            <person name="Pangilinan J."/>
            <person name="Proschold T."/>
            <person name="Salamov A."/>
            <person name="Schmutz J."/>
            <person name="Weeks D."/>
            <person name="Yamada T."/>
            <person name="Claverie J.M."/>
            <person name="Grigoriev I."/>
            <person name="Van Etten J."/>
            <person name="Lomsadze A."/>
            <person name="Borodovsky M."/>
        </authorList>
    </citation>
    <scope>NUCLEOTIDE SEQUENCE [LARGE SCALE GENOMIC DNA]</scope>
    <source>
        <strain evidence="2 3">C-169</strain>
    </source>
</reference>
<comment type="caution">
    <text evidence="2">The sequence shown here is derived from an EMBL/GenBank/DDBJ whole genome shotgun (WGS) entry which is preliminary data.</text>
</comment>
<keyword evidence="1" id="KW-0732">Signal</keyword>
<dbReference type="KEGG" id="csl:COCSUDRAFT_33340"/>
<dbReference type="EMBL" id="AGSI01000009">
    <property type="protein sequence ID" value="EIE22605.1"/>
    <property type="molecule type" value="Genomic_DNA"/>
</dbReference>
<evidence type="ECO:0000256" key="1">
    <source>
        <dbReference type="SAM" id="SignalP"/>
    </source>
</evidence>
<dbReference type="Proteomes" id="UP000007264">
    <property type="component" value="Unassembled WGS sequence"/>
</dbReference>
<dbReference type="RefSeq" id="XP_005647149.1">
    <property type="nucleotide sequence ID" value="XM_005647092.1"/>
</dbReference>
<accession>I0YW36</accession>
<protein>
    <submittedName>
        <fullName evidence="2">Uncharacterized protein</fullName>
    </submittedName>
</protein>
<dbReference type="AlphaFoldDB" id="I0YW36"/>
<name>I0YW36_COCSC</name>
<organism evidence="2 3">
    <name type="scientific">Coccomyxa subellipsoidea (strain C-169)</name>
    <name type="common">Green microalga</name>
    <dbReference type="NCBI Taxonomy" id="574566"/>
    <lineage>
        <taxon>Eukaryota</taxon>
        <taxon>Viridiplantae</taxon>
        <taxon>Chlorophyta</taxon>
        <taxon>core chlorophytes</taxon>
        <taxon>Trebouxiophyceae</taxon>
        <taxon>Trebouxiophyceae incertae sedis</taxon>
        <taxon>Coccomyxaceae</taxon>
        <taxon>Coccomyxa</taxon>
        <taxon>Coccomyxa subellipsoidea</taxon>
    </lineage>
</organism>
<proteinExistence type="predicted"/>
<sequence>MQLSRSMMSTFVILSALIAISSQGVAASRNLQQAPAPAPAASSPIDGVLALTAGKAAFINGTALVLYDIANTTSYVKFPPSPKAGAVSQTYLVSASMADLGGKWAGGPQAALSGSYNGNASTVLVQLDAPKYDSAKNTITFNYSVLPVNGTTLPGVGGTVNGIVSSNNGAEGSGTSVLPYVTPGSTTFYNASLAADVADIMSYVDAPVASQKAGLIRVPLGWGGPWGFWG</sequence>
<dbReference type="GeneID" id="17040592"/>
<gene>
    <name evidence="2" type="ORF">COCSUDRAFT_33340</name>
</gene>
<feature type="chain" id="PRO_5003636465" evidence="1">
    <location>
        <begin position="28"/>
        <end position="230"/>
    </location>
</feature>